<dbReference type="Pfam" id="PF02224">
    <property type="entry name" value="Cytidylate_kin"/>
    <property type="match status" value="1"/>
</dbReference>
<evidence type="ECO:0000313" key="11">
    <source>
        <dbReference type="Proteomes" id="UP000198833"/>
    </source>
</evidence>
<keyword evidence="3 8" id="KW-0547">Nucleotide-binding</keyword>
<name>A0A1H8ZKU7_9LACT</name>
<comment type="catalytic activity">
    <reaction evidence="7 8">
        <text>CMP + ATP = CDP + ADP</text>
        <dbReference type="Rhea" id="RHEA:11600"/>
        <dbReference type="ChEBI" id="CHEBI:30616"/>
        <dbReference type="ChEBI" id="CHEBI:58069"/>
        <dbReference type="ChEBI" id="CHEBI:60377"/>
        <dbReference type="ChEBI" id="CHEBI:456216"/>
        <dbReference type="EC" id="2.7.4.25"/>
    </reaction>
</comment>
<evidence type="ECO:0000256" key="6">
    <source>
        <dbReference type="ARBA" id="ARBA00047615"/>
    </source>
</evidence>
<evidence type="ECO:0000256" key="2">
    <source>
        <dbReference type="ARBA" id="ARBA00022679"/>
    </source>
</evidence>
<dbReference type="PANTHER" id="PTHR21299:SF2">
    <property type="entry name" value="CYTIDYLATE KINASE"/>
    <property type="match status" value="1"/>
</dbReference>
<evidence type="ECO:0000256" key="7">
    <source>
        <dbReference type="ARBA" id="ARBA00048478"/>
    </source>
</evidence>
<dbReference type="GO" id="GO:0006220">
    <property type="term" value="P:pyrimidine nucleotide metabolic process"/>
    <property type="evidence" value="ECO:0007669"/>
    <property type="project" value="UniProtKB-UniRule"/>
</dbReference>
<dbReference type="InterPro" id="IPR003136">
    <property type="entry name" value="Cytidylate_kin"/>
</dbReference>
<comment type="catalytic activity">
    <reaction evidence="6 8">
        <text>dCMP + ATP = dCDP + ADP</text>
        <dbReference type="Rhea" id="RHEA:25094"/>
        <dbReference type="ChEBI" id="CHEBI:30616"/>
        <dbReference type="ChEBI" id="CHEBI:57566"/>
        <dbReference type="ChEBI" id="CHEBI:58593"/>
        <dbReference type="ChEBI" id="CHEBI:456216"/>
        <dbReference type="EC" id="2.7.4.25"/>
    </reaction>
</comment>
<dbReference type="OrthoDB" id="9807434at2"/>
<dbReference type="GO" id="GO:0005524">
    <property type="term" value="F:ATP binding"/>
    <property type="evidence" value="ECO:0007669"/>
    <property type="project" value="UniProtKB-UniRule"/>
</dbReference>
<feature type="binding site" evidence="8">
    <location>
        <begin position="7"/>
        <end position="15"/>
    </location>
    <ligand>
        <name>ATP</name>
        <dbReference type="ChEBI" id="CHEBI:30616"/>
    </ligand>
</feature>
<proteinExistence type="inferred from homology"/>
<evidence type="ECO:0000256" key="5">
    <source>
        <dbReference type="ARBA" id="ARBA00022840"/>
    </source>
</evidence>
<dbReference type="InterPro" id="IPR027417">
    <property type="entry name" value="P-loop_NTPase"/>
</dbReference>
<accession>A0A1H8ZKU7</accession>
<dbReference type="AlphaFoldDB" id="A0A1H8ZKU7"/>
<dbReference type="PANTHER" id="PTHR21299">
    <property type="entry name" value="CYTIDYLATE KINASE/PANTOATE-BETA-ALANINE LIGASE"/>
    <property type="match status" value="1"/>
</dbReference>
<comment type="similarity">
    <text evidence="1 8">Belongs to the cytidylate kinase family. Type 1 subfamily.</text>
</comment>
<dbReference type="EMBL" id="FOEN01000001">
    <property type="protein sequence ID" value="SEP65096.1"/>
    <property type="molecule type" value="Genomic_DNA"/>
</dbReference>
<dbReference type="GO" id="GO:0036430">
    <property type="term" value="F:CMP kinase activity"/>
    <property type="evidence" value="ECO:0007669"/>
    <property type="project" value="RHEA"/>
</dbReference>
<dbReference type="Proteomes" id="UP000198833">
    <property type="component" value="Unassembled WGS sequence"/>
</dbReference>
<dbReference type="HAMAP" id="MF_00238">
    <property type="entry name" value="Cytidyl_kinase_type1"/>
    <property type="match status" value="1"/>
</dbReference>
<dbReference type="GO" id="GO:0036431">
    <property type="term" value="F:dCMP kinase activity"/>
    <property type="evidence" value="ECO:0007669"/>
    <property type="project" value="InterPro"/>
</dbReference>
<organism evidence="10 11">
    <name type="scientific">Ignavigranum ruoffiae</name>
    <dbReference type="NCBI Taxonomy" id="89093"/>
    <lineage>
        <taxon>Bacteria</taxon>
        <taxon>Bacillati</taxon>
        <taxon>Bacillota</taxon>
        <taxon>Bacilli</taxon>
        <taxon>Lactobacillales</taxon>
        <taxon>Aerococcaceae</taxon>
        <taxon>Ignavigranum</taxon>
    </lineage>
</organism>
<comment type="subcellular location">
    <subcellularLocation>
        <location evidence="8">Cytoplasm</location>
    </subcellularLocation>
</comment>
<dbReference type="GO" id="GO:0015949">
    <property type="term" value="P:nucleobase-containing small molecule interconversion"/>
    <property type="evidence" value="ECO:0007669"/>
    <property type="project" value="TreeGrafter"/>
</dbReference>
<evidence type="ECO:0000256" key="3">
    <source>
        <dbReference type="ARBA" id="ARBA00022741"/>
    </source>
</evidence>
<dbReference type="CDD" id="cd02020">
    <property type="entry name" value="CMPK"/>
    <property type="match status" value="1"/>
</dbReference>
<evidence type="ECO:0000259" key="9">
    <source>
        <dbReference type="Pfam" id="PF02224"/>
    </source>
</evidence>
<dbReference type="STRING" id="89093.SAMN04488558_101269"/>
<protein>
    <recommendedName>
        <fullName evidence="8">Cytidylate kinase</fullName>
        <shortName evidence="8">CK</shortName>
        <ecNumber evidence="8">2.7.4.25</ecNumber>
    </recommendedName>
    <alternativeName>
        <fullName evidence="8">Cytidine monophosphate kinase</fullName>
        <shortName evidence="8">CMP kinase</shortName>
    </alternativeName>
</protein>
<dbReference type="EC" id="2.7.4.25" evidence="8"/>
<keyword evidence="4 8" id="KW-0418">Kinase</keyword>
<evidence type="ECO:0000256" key="1">
    <source>
        <dbReference type="ARBA" id="ARBA00009427"/>
    </source>
</evidence>
<sequence length="218" mass="24733">MQIAIDGPASSGKSTIAKLLAQKLNLLYLDTGAMYRAITLFFIEHKVDLEQPDQVKQALEECQLSYRGQGLERTLLLNGKEIEKKIRSAEVNAQVSAVSAIPEVRHYLVAMQQKIGQEMSVIMDGRDIGTVVLKDADYKFYLTANAHVRALRRYQENQEKGLSNQSLAEIEQTIIDRDYYDSHRTMSPLKKAEDAIEIDTSQYSIEEVLEIILNQVKR</sequence>
<feature type="domain" description="Cytidylate kinase" evidence="9">
    <location>
        <begin position="3"/>
        <end position="217"/>
    </location>
</feature>
<gene>
    <name evidence="8" type="primary">cmk</name>
    <name evidence="10" type="ORF">SAMN04488558_101269</name>
</gene>
<keyword evidence="5 8" id="KW-0067">ATP-binding</keyword>
<dbReference type="GO" id="GO:0005829">
    <property type="term" value="C:cytosol"/>
    <property type="evidence" value="ECO:0007669"/>
    <property type="project" value="TreeGrafter"/>
</dbReference>
<dbReference type="Gene3D" id="3.40.50.300">
    <property type="entry name" value="P-loop containing nucleotide triphosphate hydrolases"/>
    <property type="match status" value="1"/>
</dbReference>
<evidence type="ECO:0000256" key="8">
    <source>
        <dbReference type="HAMAP-Rule" id="MF_00238"/>
    </source>
</evidence>
<evidence type="ECO:0000256" key="4">
    <source>
        <dbReference type="ARBA" id="ARBA00022777"/>
    </source>
</evidence>
<keyword evidence="2 8" id="KW-0808">Transferase</keyword>
<dbReference type="RefSeq" id="WP_092570000.1">
    <property type="nucleotide sequence ID" value="NZ_FOEN01000001.1"/>
</dbReference>
<dbReference type="InterPro" id="IPR011994">
    <property type="entry name" value="Cytidylate_kinase_dom"/>
</dbReference>
<keyword evidence="11" id="KW-1185">Reference proteome</keyword>
<evidence type="ECO:0000313" key="10">
    <source>
        <dbReference type="EMBL" id="SEP65096.1"/>
    </source>
</evidence>
<dbReference type="SUPFAM" id="SSF52540">
    <property type="entry name" value="P-loop containing nucleoside triphosphate hydrolases"/>
    <property type="match status" value="1"/>
</dbReference>
<dbReference type="NCBIfam" id="TIGR00017">
    <property type="entry name" value="cmk"/>
    <property type="match status" value="1"/>
</dbReference>
<reference evidence="10 11" key="1">
    <citation type="submission" date="2016-10" db="EMBL/GenBank/DDBJ databases">
        <authorList>
            <person name="de Groot N.N."/>
        </authorList>
    </citation>
    <scope>NUCLEOTIDE SEQUENCE [LARGE SCALE GENOMIC DNA]</scope>
    <source>
        <strain evidence="10 11">DSM 15695</strain>
    </source>
</reference>
<keyword evidence="8" id="KW-0963">Cytoplasm</keyword>